<dbReference type="PANTHER" id="PTHR18945">
    <property type="entry name" value="NEUROTRANSMITTER GATED ION CHANNEL"/>
    <property type="match status" value="1"/>
</dbReference>
<dbReference type="GO" id="GO:0140227">
    <property type="term" value="P:serotonin-gated cation-selective signaling pathway"/>
    <property type="evidence" value="ECO:0007669"/>
    <property type="project" value="Ensembl"/>
</dbReference>
<dbReference type="FunFam" id="2.70.170.10:FF:000017">
    <property type="entry name" value="5-hydroxytryptamine receptor 3A"/>
    <property type="match status" value="1"/>
</dbReference>
<dbReference type="Pfam" id="PF02931">
    <property type="entry name" value="Neur_chan_LBD"/>
    <property type="match status" value="1"/>
</dbReference>
<keyword evidence="5 20" id="KW-1133">Transmembrane helix</keyword>
<dbReference type="GO" id="GO:0098662">
    <property type="term" value="P:inorganic cation transmembrane transport"/>
    <property type="evidence" value="ECO:0007669"/>
    <property type="project" value="Ensembl"/>
</dbReference>
<dbReference type="InterPro" id="IPR036719">
    <property type="entry name" value="Neuro-gated_channel_TM_sf"/>
</dbReference>
<dbReference type="PRINTS" id="PR01708">
    <property type="entry name" value="5HT3RECEPTOR"/>
</dbReference>
<keyword evidence="11" id="KW-0325">Glycoprotein</keyword>
<reference evidence="23" key="3">
    <citation type="submission" date="2025-09" db="UniProtKB">
        <authorList>
            <consortium name="Ensembl"/>
        </authorList>
    </citation>
    <scope>IDENTIFICATION</scope>
</reference>
<comment type="catalytic activity">
    <reaction evidence="18">
        <text>Ca(2+)(in) = Ca(2+)(out)</text>
        <dbReference type="Rhea" id="RHEA:29671"/>
        <dbReference type="ChEBI" id="CHEBI:29108"/>
    </reaction>
</comment>
<dbReference type="CDD" id="cd19063">
    <property type="entry name" value="LGIC_TM_5-HT3"/>
    <property type="match status" value="1"/>
</dbReference>
<reference evidence="23 24" key="1">
    <citation type="journal article" date="2019" name="Proc. Natl. Acad. Sci. U.S.A.">
        <title>Regulatory changes in pterin and carotenoid genes underlie balanced color polymorphisms in the wall lizard.</title>
        <authorList>
            <person name="Andrade P."/>
            <person name="Pinho C."/>
            <person name="Perez I de Lanuza G."/>
            <person name="Afonso S."/>
            <person name="Brejcha J."/>
            <person name="Rubin C.J."/>
            <person name="Wallerman O."/>
            <person name="Pereira P."/>
            <person name="Sabatino S.J."/>
            <person name="Bellati A."/>
            <person name="Pellitteri-Rosa D."/>
            <person name="Bosakova Z."/>
            <person name="Bunikis I."/>
            <person name="Carretero M.A."/>
            <person name="Feiner N."/>
            <person name="Marsik P."/>
            <person name="Pauperio F."/>
            <person name="Salvi D."/>
            <person name="Soler L."/>
            <person name="While G.M."/>
            <person name="Uller T."/>
            <person name="Font E."/>
            <person name="Andersson L."/>
            <person name="Carneiro M."/>
        </authorList>
    </citation>
    <scope>NUCLEOTIDE SEQUENCE</scope>
</reference>
<comment type="subcellular location">
    <subcellularLocation>
        <location evidence="15">Postsynaptic cell membrane</location>
        <topology evidence="15">Multi-pass membrane protein</topology>
    </subcellularLocation>
</comment>
<evidence type="ECO:0000256" key="10">
    <source>
        <dbReference type="ARBA" id="ARBA00023170"/>
    </source>
</evidence>
<dbReference type="InterPro" id="IPR008133">
    <property type="entry name" value="5HT3_rcpt_A"/>
</dbReference>
<dbReference type="InterPro" id="IPR036734">
    <property type="entry name" value="Neur_chan_lig-bd_sf"/>
</dbReference>
<accession>A0A670KN50</accession>
<evidence type="ECO:0000256" key="5">
    <source>
        <dbReference type="ARBA" id="ARBA00022989"/>
    </source>
</evidence>
<evidence type="ECO:0000256" key="2">
    <source>
        <dbReference type="ARBA" id="ARBA00022475"/>
    </source>
</evidence>
<evidence type="ECO:0000256" key="9">
    <source>
        <dbReference type="ARBA" id="ARBA00023157"/>
    </source>
</evidence>
<dbReference type="PRINTS" id="PR00252">
    <property type="entry name" value="NRIONCHANNEL"/>
</dbReference>
<keyword evidence="7 20" id="KW-0406">Ion transport</keyword>
<keyword evidence="13" id="KW-1071">Ligand-gated ion channel</keyword>
<dbReference type="GO" id="GO:1904602">
    <property type="term" value="C:serotonin-activated cation-selective channel complex"/>
    <property type="evidence" value="ECO:0007669"/>
    <property type="project" value="Ensembl"/>
</dbReference>
<protein>
    <submittedName>
        <fullName evidence="23">5-hydroxytryptamine receptor 3B</fullName>
    </submittedName>
</protein>
<dbReference type="SUPFAM" id="SSF90112">
    <property type="entry name" value="Neurotransmitter-gated ion-channel transmembrane pore"/>
    <property type="match status" value="1"/>
</dbReference>
<feature type="domain" description="Neurotransmitter-gated ion-channel transmembrane" evidence="22">
    <location>
        <begin position="245"/>
        <end position="326"/>
    </location>
</feature>
<evidence type="ECO:0000259" key="22">
    <source>
        <dbReference type="Pfam" id="PF02932"/>
    </source>
</evidence>
<evidence type="ECO:0000256" key="14">
    <source>
        <dbReference type="ARBA" id="ARBA00023303"/>
    </source>
</evidence>
<dbReference type="PRINTS" id="PR01709">
    <property type="entry name" value="5HT3ARECEPTR"/>
</dbReference>
<keyword evidence="4 20" id="KW-0732">Signal</keyword>
<reference evidence="23" key="2">
    <citation type="submission" date="2025-08" db="UniProtKB">
        <authorList>
            <consortium name="Ensembl"/>
        </authorList>
    </citation>
    <scope>IDENTIFICATION</scope>
</reference>
<dbReference type="Proteomes" id="UP000472272">
    <property type="component" value="Chromosome 15"/>
</dbReference>
<evidence type="ECO:0000256" key="4">
    <source>
        <dbReference type="ARBA" id="ARBA00022729"/>
    </source>
</evidence>
<evidence type="ECO:0000313" key="23">
    <source>
        <dbReference type="Ensembl" id="ENSPMRP00000036382.1"/>
    </source>
</evidence>
<keyword evidence="1 20" id="KW-0813">Transport</keyword>
<keyword evidence="14 20" id="KW-0407">Ion channel</keyword>
<dbReference type="RefSeq" id="XP_028563317.1">
    <property type="nucleotide sequence ID" value="XM_028707484.1"/>
</dbReference>
<evidence type="ECO:0000256" key="3">
    <source>
        <dbReference type="ARBA" id="ARBA00022692"/>
    </source>
</evidence>
<dbReference type="OMA" id="NMANEVP"/>
<dbReference type="GeneTree" id="ENSGT00940000158478"/>
<dbReference type="GO" id="GO:0045211">
    <property type="term" value="C:postsynaptic membrane"/>
    <property type="evidence" value="ECO:0007669"/>
    <property type="project" value="UniProtKB-SubCell"/>
</dbReference>
<keyword evidence="3 20" id="KW-0812">Transmembrane</keyword>
<evidence type="ECO:0000256" key="6">
    <source>
        <dbReference type="ARBA" id="ARBA00023018"/>
    </source>
</evidence>
<dbReference type="InterPro" id="IPR006202">
    <property type="entry name" value="Neur_chan_lig-bd"/>
</dbReference>
<dbReference type="OrthoDB" id="5975154at2759"/>
<feature type="chain" id="PRO_5025707402" evidence="20">
    <location>
        <begin position="21"/>
        <end position="454"/>
    </location>
</feature>
<dbReference type="Ensembl" id="ENSPMRT00000038549.1">
    <property type="protein sequence ID" value="ENSPMRP00000036382.1"/>
    <property type="gene ID" value="ENSPMRG00000023477.1"/>
</dbReference>
<keyword evidence="12" id="KW-0628">Postsynaptic cell membrane</keyword>
<feature type="domain" description="Neurotransmitter-gated ion-channel ligand-binding" evidence="21">
    <location>
        <begin position="32"/>
        <end position="238"/>
    </location>
</feature>
<evidence type="ECO:0000256" key="12">
    <source>
        <dbReference type="ARBA" id="ARBA00023257"/>
    </source>
</evidence>
<keyword evidence="10" id="KW-0675">Receptor</keyword>
<name>A0A670KN50_PODMU</name>
<dbReference type="GO" id="GO:0022850">
    <property type="term" value="F:serotonin-gated monoatomic cation channel activity"/>
    <property type="evidence" value="ECO:0007669"/>
    <property type="project" value="Ensembl"/>
</dbReference>
<dbReference type="InterPro" id="IPR008132">
    <property type="entry name" value="5HT3_rcpt"/>
</dbReference>
<keyword evidence="24" id="KW-1185">Reference proteome</keyword>
<dbReference type="InterPro" id="IPR006029">
    <property type="entry name" value="Neurotrans-gated_channel_TM"/>
</dbReference>
<evidence type="ECO:0000256" key="13">
    <source>
        <dbReference type="ARBA" id="ARBA00023286"/>
    </source>
</evidence>
<dbReference type="NCBIfam" id="TIGR00860">
    <property type="entry name" value="LIC"/>
    <property type="match status" value="1"/>
</dbReference>
<dbReference type="InterPro" id="IPR038050">
    <property type="entry name" value="Neuro_actylchol_rec"/>
</dbReference>
<dbReference type="SUPFAM" id="SSF63712">
    <property type="entry name" value="Nicotinic receptor ligand binding domain-like"/>
    <property type="match status" value="1"/>
</dbReference>
<evidence type="ECO:0000256" key="17">
    <source>
        <dbReference type="ARBA" id="ARBA00036239"/>
    </source>
</evidence>
<dbReference type="AlphaFoldDB" id="A0A670KN50"/>
<feature type="signal peptide" evidence="20">
    <location>
        <begin position="1"/>
        <end position="20"/>
    </location>
</feature>
<comment type="catalytic activity">
    <reaction evidence="17">
        <text>Na(+)(in) = Na(+)(out)</text>
        <dbReference type="Rhea" id="RHEA:34963"/>
        <dbReference type="ChEBI" id="CHEBI:29101"/>
    </reaction>
</comment>
<comment type="function">
    <text evidence="19">Forms serotonin (5-hydroxytryptamine/5-HT3)-activated cation-selective channel complexes, which when activated cause fast, depolarizing responses in neurons.</text>
</comment>
<dbReference type="InterPro" id="IPR018000">
    <property type="entry name" value="Neurotransmitter_ion_chnl_CS"/>
</dbReference>
<keyword evidence="8 20" id="KW-0472">Membrane</keyword>
<proteinExistence type="inferred from homology"/>
<evidence type="ECO:0000256" key="11">
    <source>
        <dbReference type="ARBA" id="ARBA00023180"/>
    </source>
</evidence>
<organism evidence="23 24">
    <name type="scientific">Podarcis muralis</name>
    <name type="common">Wall lizard</name>
    <name type="synonym">Lacerta muralis</name>
    <dbReference type="NCBI Taxonomy" id="64176"/>
    <lineage>
        <taxon>Eukaryota</taxon>
        <taxon>Metazoa</taxon>
        <taxon>Chordata</taxon>
        <taxon>Craniata</taxon>
        <taxon>Vertebrata</taxon>
        <taxon>Euteleostomi</taxon>
        <taxon>Lepidosauria</taxon>
        <taxon>Squamata</taxon>
        <taxon>Bifurcata</taxon>
        <taxon>Unidentata</taxon>
        <taxon>Episquamata</taxon>
        <taxon>Laterata</taxon>
        <taxon>Lacertibaenia</taxon>
        <taxon>Lacertidae</taxon>
        <taxon>Podarcis</taxon>
    </lineage>
</organism>
<dbReference type="Gene3D" id="2.70.170.10">
    <property type="entry name" value="Neurotransmitter-gated ion-channel ligand-binding domain"/>
    <property type="match status" value="1"/>
</dbReference>
<comment type="similarity">
    <text evidence="20">Belongs to the ligand-gated ion channel (TC 1.A.9) family.</text>
</comment>
<dbReference type="InterPro" id="IPR006201">
    <property type="entry name" value="Neur_channel"/>
</dbReference>
<dbReference type="Gene3D" id="1.20.58.390">
    <property type="entry name" value="Neurotransmitter-gated ion-channel transmembrane domain"/>
    <property type="match status" value="1"/>
</dbReference>
<comment type="caution">
    <text evidence="20">Lacks conserved residue(s) required for the propagation of feature annotation.</text>
</comment>
<comment type="catalytic activity">
    <reaction evidence="16">
        <text>K(+)(in) = K(+)(out)</text>
        <dbReference type="Rhea" id="RHEA:29463"/>
        <dbReference type="ChEBI" id="CHEBI:29103"/>
    </reaction>
</comment>
<evidence type="ECO:0000256" key="15">
    <source>
        <dbReference type="ARBA" id="ARBA00034104"/>
    </source>
</evidence>
<feature type="transmembrane region" description="Helical" evidence="20">
    <location>
        <begin position="239"/>
        <end position="262"/>
    </location>
</feature>
<dbReference type="GO" id="GO:0009986">
    <property type="term" value="C:cell surface"/>
    <property type="evidence" value="ECO:0007669"/>
    <property type="project" value="Ensembl"/>
</dbReference>
<dbReference type="InterPro" id="IPR049944">
    <property type="entry name" value="LGIC_TM_5-HT3"/>
</dbReference>
<evidence type="ECO:0000313" key="24">
    <source>
        <dbReference type="Proteomes" id="UP000472272"/>
    </source>
</evidence>
<dbReference type="KEGG" id="pmua:114585142"/>
<dbReference type="CTD" id="9177"/>
<evidence type="ECO:0000256" key="1">
    <source>
        <dbReference type="ARBA" id="ARBA00022448"/>
    </source>
</evidence>
<evidence type="ECO:0000256" key="18">
    <source>
        <dbReference type="ARBA" id="ARBA00036634"/>
    </source>
</evidence>
<keyword evidence="2" id="KW-1003">Cell membrane</keyword>
<dbReference type="GeneID" id="114585142"/>
<gene>
    <name evidence="23" type="primary">HTR3B</name>
</gene>
<evidence type="ECO:0000256" key="7">
    <source>
        <dbReference type="ARBA" id="ARBA00023065"/>
    </source>
</evidence>
<sequence length="454" mass="50952">MMMMVMKVFLLLIFVAGTLAAATQRPRNSTLHRLTRRLLKKYSKGVRPVRNWSKPTIVYLDLFVHAVLGVDAQNQKLKTSIWYRQIWKDEYLTWNSSRYDGIQEISLPIHRIWAPDIIVGESVDASKSPDLPFVYLNASGVIKNYKPMQVVSACILEMYTFPFDTQNCSLTFSSALHTVQDVDLAFWRRYEEIKSDQKLFLNDGEWELVSVLSERRILQTQTGSIAQIRFHIVITRRPLLYVVSLLIPSIFLLVVDLGSFYLPPNSGTRITFKTSVLVGYTLFKVNMSDELPSTGIGTSLISAFFTICMALLVLSLSKSIFLIKFLYLGDDCTRDKPFASYCCRNTVDTAGENAKAARSAGEKAGTAAGIPLAWEGSSVKDHATGTATPPMEKIRRELLPISSHFRALGVAAKVDGDWLSLANKLDKLLFRAYLLVLAVYAVTMGSLWGTWSSQ</sequence>
<keyword evidence="9" id="KW-1015">Disulfide bond</keyword>
<evidence type="ECO:0000256" key="16">
    <source>
        <dbReference type="ARBA" id="ARBA00034430"/>
    </source>
</evidence>
<evidence type="ECO:0000256" key="19">
    <source>
        <dbReference type="ARBA" id="ARBA00037540"/>
    </source>
</evidence>
<evidence type="ECO:0000256" key="20">
    <source>
        <dbReference type="RuleBase" id="RU000687"/>
    </source>
</evidence>
<dbReference type="PROSITE" id="PS00236">
    <property type="entry name" value="NEUROTR_ION_CHANNEL"/>
    <property type="match status" value="1"/>
</dbReference>
<evidence type="ECO:0000256" key="8">
    <source>
        <dbReference type="ARBA" id="ARBA00023136"/>
    </source>
</evidence>
<keyword evidence="6" id="KW-0770">Synapse</keyword>
<evidence type="ECO:0000259" key="21">
    <source>
        <dbReference type="Pfam" id="PF02931"/>
    </source>
</evidence>
<dbReference type="Pfam" id="PF02932">
    <property type="entry name" value="Neur_chan_memb"/>
    <property type="match status" value="1"/>
</dbReference>
<feature type="transmembrane region" description="Helical" evidence="20">
    <location>
        <begin position="428"/>
        <end position="451"/>
    </location>
</feature>
<feature type="transmembrane region" description="Helical" evidence="20">
    <location>
        <begin position="296"/>
        <end position="316"/>
    </location>
</feature>